<sequence length="336" mass="39004">MSDLISVIVPIYNAEKTLHRCLQSIITQTYHNLEIILVNDGSVDASLDICNTFAENDARITVITSINQGVSKARNLGMDTATGSYYGFIDSDDWVEPHFFETLHTGMKLNDNTCLSVIGISTDGWKQYLAGLCGNQKHCSLSFEKALDEITKEEGLRGYLCNKLFQRTNYRLIESISVCEDLEYTVRYLHQYSSLGSSYVTVCNACSYHYSRDIISPTHQYNRYGFVRFQTAFLAYESMLRTIPEEFGYLHTRIKLAILKLSYRLLIDWYSIPTKEKNNNTYTEQKISVIQDYFKQYYCHAKTEKDLVWRCKFMLMRRFPILFKKLLVLKRKTSSV</sequence>
<feature type="domain" description="Glycosyltransferase 2-like" evidence="3">
    <location>
        <begin position="6"/>
        <end position="130"/>
    </location>
</feature>
<evidence type="ECO:0000256" key="1">
    <source>
        <dbReference type="ARBA" id="ARBA00022676"/>
    </source>
</evidence>
<keyword evidence="1" id="KW-0328">Glycosyltransferase</keyword>
<dbReference type="PANTHER" id="PTHR22916">
    <property type="entry name" value="GLYCOSYLTRANSFERASE"/>
    <property type="match status" value="1"/>
</dbReference>
<dbReference type="InterPro" id="IPR029044">
    <property type="entry name" value="Nucleotide-diphossugar_trans"/>
</dbReference>
<proteinExistence type="predicted"/>
<accession>A0A645CDC6</accession>
<dbReference type="GO" id="GO:0016757">
    <property type="term" value="F:glycosyltransferase activity"/>
    <property type="evidence" value="ECO:0007669"/>
    <property type="project" value="UniProtKB-KW"/>
</dbReference>
<dbReference type="InterPro" id="IPR001173">
    <property type="entry name" value="Glyco_trans_2-like"/>
</dbReference>
<dbReference type="EMBL" id="VSSQ01026277">
    <property type="protein sequence ID" value="MPM74913.1"/>
    <property type="molecule type" value="Genomic_DNA"/>
</dbReference>
<dbReference type="Pfam" id="PF00535">
    <property type="entry name" value="Glycos_transf_2"/>
    <property type="match status" value="1"/>
</dbReference>
<gene>
    <name evidence="4" type="ORF">SDC9_121902</name>
</gene>
<dbReference type="CDD" id="cd00761">
    <property type="entry name" value="Glyco_tranf_GTA_type"/>
    <property type="match status" value="1"/>
</dbReference>
<dbReference type="Gene3D" id="3.90.550.10">
    <property type="entry name" value="Spore Coat Polysaccharide Biosynthesis Protein SpsA, Chain A"/>
    <property type="match status" value="1"/>
</dbReference>
<name>A0A645CDC6_9ZZZZ</name>
<evidence type="ECO:0000259" key="3">
    <source>
        <dbReference type="Pfam" id="PF00535"/>
    </source>
</evidence>
<dbReference type="SUPFAM" id="SSF53448">
    <property type="entry name" value="Nucleotide-diphospho-sugar transferases"/>
    <property type="match status" value="1"/>
</dbReference>
<evidence type="ECO:0000256" key="2">
    <source>
        <dbReference type="ARBA" id="ARBA00022679"/>
    </source>
</evidence>
<organism evidence="4">
    <name type="scientific">bioreactor metagenome</name>
    <dbReference type="NCBI Taxonomy" id="1076179"/>
    <lineage>
        <taxon>unclassified sequences</taxon>
        <taxon>metagenomes</taxon>
        <taxon>ecological metagenomes</taxon>
    </lineage>
</organism>
<reference evidence="4" key="1">
    <citation type="submission" date="2019-08" db="EMBL/GenBank/DDBJ databases">
        <authorList>
            <person name="Kucharzyk K."/>
            <person name="Murdoch R.W."/>
            <person name="Higgins S."/>
            <person name="Loffler F."/>
        </authorList>
    </citation>
    <scope>NUCLEOTIDE SEQUENCE</scope>
</reference>
<dbReference type="AlphaFoldDB" id="A0A645CDC6"/>
<evidence type="ECO:0000313" key="4">
    <source>
        <dbReference type="EMBL" id="MPM74913.1"/>
    </source>
</evidence>
<protein>
    <recommendedName>
        <fullName evidence="3">Glycosyltransferase 2-like domain-containing protein</fullName>
    </recommendedName>
</protein>
<dbReference type="PANTHER" id="PTHR22916:SF51">
    <property type="entry name" value="GLYCOSYLTRANSFERASE EPSH-RELATED"/>
    <property type="match status" value="1"/>
</dbReference>
<keyword evidence="2" id="KW-0808">Transferase</keyword>
<comment type="caution">
    <text evidence="4">The sequence shown here is derived from an EMBL/GenBank/DDBJ whole genome shotgun (WGS) entry which is preliminary data.</text>
</comment>